<dbReference type="OrthoDB" id="3263038at2759"/>
<sequence length="171" mass="18912">MLKSMGITINDDDYCSMILQALPWSLANFTSMQLTAAQLYPSLSGGTIKPDRLINMICNEWEWIHSHPSEGCAKESESMGDDTMGVEAEGQSKWKGKGRGKGKAKGLCYNCGRLHWKQECTEPKKKEGDKPQSLQAATSAHAVIDDDDISFAVEVEEVDEDEDNWQVPGNV</sequence>
<dbReference type="AlphaFoldDB" id="A0A9P6C4R7"/>
<protein>
    <recommendedName>
        <fullName evidence="5">CCHC-type domain-containing protein</fullName>
    </recommendedName>
</protein>
<keyword evidence="4" id="KW-1185">Reference proteome</keyword>
<evidence type="ECO:0000313" key="4">
    <source>
        <dbReference type="Proteomes" id="UP000807342"/>
    </source>
</evidence>
<feature type="region of interest" description="Disordered" evidence="2">
    <location>
        <begin position="121"/>
        <end position="140"/>
    </location>
</feature>
<evidence type="ECO:0000256" key="2">
    <source>
        <dbReference type="SAM" id="MobiDB-lite"/>
    </source>
</evidence>
<feature type="region of interest" description="Disordered" evidence="2">
    <location>
        <begin position="72"/>
        <end position="102"/>
    </location>
</feature>
<feature type="compositionally biased region" description="Basic and acidic residues" evidence="2">
    <location>
        <begin position="121"/>
        <end position="130"/>
    </location>
</feature>
<evidence type="ECO:0000313" key="3">
    <source>
        <dbReference type="EMBL" id="KAF9449065.1"/>
    </source>
</evidence>
<proteinExistence type="predicted"/>
<organism evidence="3 4">
    <name type="scientific">Macrolepiota fuliginosa MF-IS2</name>
    <dbReference type="NCBI Taxonomy" id="1400762"/>
    <lineage>
        <taxon>Eukaryota</taxon>
        <taxon>Fungi</taxon>
        <taxon>Dikarya</taxon>
        <taxon>Basidiomycota</taxon>
        <taxon>Agaricomycotina</taxon>
        <taxon>Agaricomycetes</taxon>
        <taxon>Agaricomycetidae</taxon>
        <taxon>Agaricales</taxon>
        <taxon>Agaricineae</taxon>
        <taxon>Agaricaceae</taxon>
        <taxon>Macrolepiota</taxon>
    </lineage>
</organism>
<evidence type="ECO:0000256" key="1">
    <source>
        <dbReference type="ARBA" id="ARBA00022664"/>
    </source>
</evidence>
<comment type="caution">
    <text evidence="3">The sequence shown here is derived from an EMBL/GenBank/DDBJ whole genome shotgun (WGS) entry which is preliminary data.</text>
</comment>
<name>A0A9P6C4R7_9AGAR</name>
<dbReference type="InterPro" id="IPR036875">
    <property type="entry name" value="Znf_CCHC_sf"/>
</dbReference>
<dbReference type="EMBL" id="MU151141">
    <property type="protein sequence ID" value="KAF9449065.1"/>
    <property type="molecule type" value="Genomic_DNA"/>
</dbReference>
<keyword evidence="1" id="KW-0507">mRNA processing</keyword>
<gene>
    <name evidence="3" type="ORF">P691DRAFT_759338</name>
</gene>
<dbReference type="GO" id="GO:0008270">
    <property type="term" value="F:zinc ion binding"/>
    <property type="evidence" value="ECO:0007669"/>
    <property type="project" value="InterPro"/>
</dbReference>
<reference evidence="3" key="1">
    <citation type="submission" date="2020-11" db="EMBL/GenBank/DDBJ databases">
        <authorList>
            <consortium name="DOE Joint Genome Institute"/>
            <person name="Ahrendt S."/>
            <person name="Riley R."/>
            <person name="Andreopoulos W."/>
            <person name="Labutti K."/>
            <person name="Pangilinan J."/>
            <person name="Ruiz-Duenas F.J."/>
            <person name="Barrasa J.M."/>
            <person name="Sanchez-Garcia M."/>
            <person name="Camarero S."/>
            <person name="Miyauchi S."/>
            <person name="Serrano A."/>
            <person name="Linde D."/>
            <person name="Babiker R."/>
            <person name="Drula E."/>
            <person name="Ayuso-Fernandez I."/>
            <person name="Pacheco R."/>
            <person name="Padilla G."/>
            <person name="Ferreira P."/>
            <person name="Barriuso J."/>
            <person name="Kellner H."/>
            <person name="Castanera R."/>
            <person name="Alfaro M."/>
            <person name="Ramirez L."/>
            <person name="Pisabarro A.G."/>
            <person name="Kuo A."/>
            <person name="Tritt A."/>
            <person name="Lipzen A."/>
            <person name="He G."/>
            <person name="Yan M."/>
            <person name="Ng V."/>
            <person name="Cullen D."/>
            <person name="Martin F."/>
            <person name="Rosso M.-N."/>
            <person name="Henrissat B."/>
            <person name="Hibbett D."/>
            <person name="Martinez A.T."/>
            <person name="Grigoriev I.V."/>
        </authorList>
    </citation>
    <scope>NUCLEOTIDE SEQUENCE</scope>
    <source>
        <strain evidence="3">MF-IS2</strain>
    </source>
</reference>
<dbReference type="GO" id="GO:0006397">
    <property type="term" value="P:mRNA processing"/>
    <property type="evidence" value="ECO:0007669"/>
    <property type="project" value="UniProtKB-KW"/>
</dbReference>
<evidence type="ECO:0008006" key="5">
    <source>
        <dbReference type="Google" id="ProtNLM"/>
    </source>
</evidence>
<dbReference type="GO" id="GO:0003676">
    <property type="term" value="F:nucleic acid binding"/>
    <property type="evidence" value="ECO:0007669"/>
    <property type="project" value="InterPro"/>
</dbReference>
<dbReference type="SUPFAM" id="SSF57756">
    <property type="entry name" value="Retrovirus zinc finger-like domains"/>
    <property type="match status" value="1"/>
</dbReference>
<dbReference type="Proteomes" id="UP000807342">
    <property type="component" value="Unassembled WGS sequence"/>
</dbReference>
<accession>A0A9P6C4R7</accession>